<dbReference type="Proteomes" id="UP000622797">
    <property type="component" value="Unassembled WGS sequence"/>
</dbReference>
<feature type="repeat" description="ANK" evidence="2">
    <location>
        <begin position="1571"/>
        <end position="1597"/>
    </location>
</feature>
<reference evidence="5" key="2">
    <citation type="submission" date="2020-05" db="EMBL/GenBank/DDBJ databases">
        <authorList>
            <person name="Kim H.-S."/>
            <person name="Proctor R.H."/>
            <person name="Brown D.W."/>
        </authorList>
    </citation>
    <scope>NUCLEOTIDE SEQUENCE</scope>
    <source>
        <strain evidence="5">NRRL 20472</strain>
    </source>
</reference>
<evidence type="ECO:0000313" key="5">
    <source>
        <dbReference type="EMBL" id="KAF4957510.1"/>
    </source>
</evidence>
<dbReference type="InterPro" id="IPR031348">
    <property type="entry name" value="PigL_N"/>
</dbReference>
<dbReference type="EMBL" id="JABEXW010000723">
    <property type="protein sequence ID" value="KAF4957510.1"/>
    <property type="molecule type" value="Genomic_DNA"/>
</dbReference>
<evidence type="ECO:0000256" key="2">
    <source>
        <dbReference type="PROSITE-ProRule" id="PRU00023"/>
    </source>
</evidence>
<gene>
    <name evidence="5" type="ORF">FSARC_11278</name>
</gene>
<dbReference type="OrthoDB" id="194358at2759"/>
<feature type="repeat" description="ANK" evidence="2">
    <location>
        <begin position="946"/>
        <end position="978"/>
    </location>
</feature>
<evidence type="ECO:0000313" key="6">
    <source>
        <dbReference type="Proteomes" id="UP000622797"/>
    </source>
</evidence>
<dbReference type="InterPro" id="IPR027417">
    <property type="entry name" value="P-loop_NTPase"/>
</dbReference>
<keyword evidence="6" id="KW-1185">Reference proteome</keyword>
<feature type="repeat" description="ANK" evidence="2">
    <location>
        <begin position="1538"/>
        <end position="1570"/>
    </location>
</feature>
<dbReference type="InterPro" id="IPR056884">
    <property type="entry name" value="NPHP3-like_N"/>
</dbReference>
<dbReference type="InterPro" id="IPR036770">
    <property type="entry name" value="Ankyrin_rpt-contain_sf"/>
</dbReference>
<feature type="domain" description="Azaphilone pigments biosynthesis cluster protein L N-terminal" evidence="3">
    <location>
        <begin position="2"/>
        <end position="153"/>
    </location>
</feature>
<reference evidence="5" key="1">
    <citation type="journal article" date="2020" name="BMC Genomics">
        <title>Correction to: Identification and distribution of gene clusters required for synthesis of sphingolipid metabolism inhibitors in diverse species of the filamentous fungus Fusarium.</title>
        <authorList>
            <person name="Kim H.S."/>
            <person name="Lohmar J.M."/>
            <person name="Busman M."/>
            <person name="Brown D.W."/>
            <person name="Naumann T.A."/>
            <person name="Divon H.H."/>
            <person name="Lysoe E."/>
            <person name="Uhlig S."/>
            <person name="Proctor R.H."/>
        </authorList>
    </citation>
    <scope>NUCLEOTIDE SEQUENCE</scope>
    <source>
        <strain evidence="5">NRRL 20472</strain>
    </source>
</reference>
<dbReference type="SUPFAM" id="SSF48403">
    <property type="entry name" value="Ankyrin repeat"/>
    <property type="match status" value="3"/>
</dbReference>
<evidence type="ECO:0000259" key="4">
    <source>
        <dbReference type="Pfam" id="PF24883"/>
    </source>
</evidence>
<organism evidence="5 6">
    <name type="scientific">Fusarium sarcochroum</name>
    <dbReference type="NCBI Taxonomy" id="1208366"/>
    <lineage>
        <taxon>Eukaryota</taxon>
        <taxon>Fungi</taxon>
        <taxon>Dikarya</taxon>
        <taxon>Ascomycota</taxon>
        <taxon>Pezizomycotina</taxon>
        <taxon>Sordariomycetes</taxon>
        <taxon>Hypocreomycetidae</taxon>
        <taxon>Hypocreales</taxon>
        <taxon>Nectriaceae</taxon>
        <taxon>Fusarium</taxon>
        <taxon>Fusarium lateritium species complex</taxon>
    </lineage>
</organism>
<dbReference type="SMART" id="SM00248">
    <property type="entry name" value="ANK"/>
    <property type="match status" value="9"/>
</dbReference>
<dbReference type="Pfam" id="PF17111">
    <property type="entry name" value="PigL_N"/>
    <property type="match status" value="1"/>
</dbReference>
<dbReference type="Pfam" id="PF12796">
    <property type="entry name" value="Ank_2"/>
    <property type="match status" value="1"/>
</dbReference>
<dbReference type="PROSITE" id="PS50088">
    <property type="entry name" value="ANK_REPEAT"/>
    <property type="match status" value="3"/>
</dbReference>
<comment type="caution">
    <text evidence="5">The sequence shown here is derived from an EMBL/GenBank/DDBJ whole genome shotgun (WGS) entry which is preliminary data.</text>
</comment>
<dbReference type="Pfam" id="PF24883">
    <property type="entry name" value="NPHP3_N"/>
    <property type="match status" value="1"/>
</dbReference>
<feature type="domain" description="Nephrocystin 3-like N-terminal" evidence="4">
    <location>
        <begin position="210"/>
        <end position="375"/>
    </location>
</feature>
<sequence length="1807" mass="201478">MADPLSLAASIAGLISLADVAFKCAYKFVRAAKDAKDDILSLADEINNLASVLRVLGALASDLEADGEQFDPTLRNHYLNHCFKTLTRIETRVKKAADSFSRSKLEGIYRQLKWPFSSSETKDLLAELSRHKETINVALAADSMRKLQLSLSKSDELGKQISAIGEVVRKIEINTLIDVNDKKQRVLDYFMKRNPQPSLETSIRLRHSMTGLWLTESPNFVRWLDTPSSKLWLTGIPGAGKTVLAGSAIQEVLSRSYSTQGIGVAFFFCDYKDSATWQTVNILGAVASQLARQNNEAFDTLNRYHEDLNPPRGLPQTPDPDELRALISRMSELFGQTIIVIDGLDECGDCTDDVLDMLIQLNDYSEGTSLAIFSRDHFNIRVQLEQDFEIFPIAAHTNDIQLYVNSEIEKRIRTKQLQLANMEIREEIQEVLVRRADGMFRWVVCQLDYLCECAHDEERREALNKLPPDLPESYRRLLERVNRCSPRVQEIVQMCLHFMTLTKPRLTILELRQAVSAPSAPGEILSESNTVSEQEITRRCSSLIRKSEDGVYFEFAHFSVQEFLEDKNAVSCAVGLEKYWISDSTVRSLLAEQCLRFLLLKNFGKLPTEFEGLAAVVHARDDNYPFYRHAAVEWIKLTEDGLDDSTILALVGSLFQRSKHANFIFWAIEVLERVIADTSICNVSEDAQEPDRQAWGIATHSSFRPLHMAAALNLPEICGLLHEDEPSANHIFNSASCLDLALVSVLAIPGMASLRGYKKVEYGIANTARYQFLPSSKRRNTTIDYLIKAGEKPSDRSLSPNTVSVFSITCIFAAVFNDLTPVTSILSCNITPLGSEIQILDDWIKSIDAFDPMAELSSRTLLQYLDTTDALKTEWGKEIGSTVLNWALMKSFSFANDPNLSGTGISTSKDALLTRLFSAISSDNADLTAHCLSDDRLDKHTSYTDEGYTLLHLAVINNAFEVFKLLMAEGCDPYAQTVRGDMPIHYCERRYGPRPFKVFKDLEISLLSQNKSGCNIWHLWVIDEPIDYQFASDMFELDPESTILGLQAKTTQDDTPLTLLFRYAGAIRNGGHMSKAKSLTLECSRIASLWQNYAKVSNKKTDLESTPATNKAVEDNPEFQAMINTDRVALYNFGPYITLEDIKLLMTLYPQATSCRVEGKLPIEHYIMSILRGDVVLTEGIVEALFPQNIMESQSGAEQTLWSFACSIASQTNYRPIYEGWNASYDKESSLNAVLSTMLRLGAMKAHERQLKQSGLVPLLAKFRASHPHIDNLDNCGYPSLSMIREVSLHTEFWAGLKDLESTSRLFQAAIHEGDLEMVRILLKHKVSPNIRAHGHSPIEVAFDASTALRICSSEDGTALFKELIKQSNNEDLKQISPTDNKSSLLHRLATSEEASSILWLAEALVQRGLDINQVGSGYRAESALTHHLRESSFQFVELFLGLGANLSNNGQSPYHAIYLAITQDNVAFLRTVLAHANKTAMPVNWNVPVDFDIEPFDQNVRITQGNAVHLASGKGSTNCLEFLIDEGLVTQNSASTEGFTPVHAAAFGGFTTALQLLLTNGFSATTESQFGYTPLHMAVRSGSLPAVECLLEHDASDSFDAFGKTSRRLASELGFTTIVELLDKATEGGGKPRLDIQKRGLSRQQTKRLTMAFEQAVREGDYDTLEMIVSSGNSIDNPLCSGEGGSALILALELQNWKIVQWLLDHGASTLTAKYTNAVEDSVIEIASARAERNGLLPKLLEIYLGEGGDLISGDDFPFHDAVWNHNDQGLEYLLLTIELPLKYNCIWYHSGLRQQQFADAGHFQP</sequence>
<evidence type="ECO:0000259" key="3">
    <source>
        <dbReference type="Pfam" id="PF17111"/>
    </source>
</evidence>
<dbReference type="InterPro" id="IPR002110">
    <property type="entry name" value="Ankyrin_rpt"/>
</dbReference>
<evidence type="ECO:0008006" key="7">
    <source>
        <dbReference type="Google" id="ProtNLM"/>
    </source>
</evidence>
<dbReference type="Gene3D" id="1.25.40.20">
    <property type="entry name" value="Ankyrin repeat-containing domain"/>
    <property type="match status" value="3"/>
</dbReference>
<dbReference type="Gene3D" id="3.40.50.300">
    <property type="entry name" value="P-loop containing nucleotide triphosphate hydrolases"/>
    <property type="match status" value="1"/>
</dbReference>
<accession>A0A8H4TGF3</accession>
<keyword evidence="1" id="KW-0677">Repeat</keyword>
<evidence type="ECO:0000256" key="1">
    <source>
        <dbReference type="ARBA" id="ARBA00022737"/>
    </source>
</evidence>
<proteinExistence type="predicted"/>
<name>A0A8H4TGF3_9HYPO</name>
<keyword evidence="2" id="KW-0040">ANK repeat</keyword>
<dbReference type="PROSITE" id="PS50297">
    <property type="entry name" value="ANK_REP_REGION"/>
    <property type="match status" value="3"/>
</dbReference>
<dbReference type="Pfam" id="PF13857">
    <property type="entry name" value="Ank_5"/>
    <property type="match status" value="1"/>
</dbReference>
<dbReference type="SUPFAM" id="SSF52540">
    <property type="entry name" value="P-loop containing nucleoside triphosphate hydrolases"/>
    <property type="match status" value="1"/>
</dbReference>
<protein>
    <recommendedName>
        <fullName evidence="7">Ankyrin</fullName>
    </recommendedName>
</protein>
<dbReference type="PANTHER" id="PTHR10039:SF15">
    <property type="entry name" value="NACHT DOMAIN-CONTAINING PROTEIN"/>
    <property type="match status" value="1"/>
</dbReference>
<dbReference type="PANTHER" id="PTHR10039">
    <property type="entry name" value="AMELOGENIN"/>
    <property type="match status" value="1"/>
</dbReference>